<evidence type="ECO:0000313" key="2">
    <source>
        <dbReference type="Proteomes" id="UP001057877"/>
    </source>
</evidence>
<accession>A0ABY5S2B4</accession>
<dbReference type="PANTHER" id="PTHR19288:SF46">
    <property type="entry name" value="HALOACID DEHALOGENASE-LIKE HYDROLASE DOMAIN-CONTAINING PROTEIN 2"/>
    <property type="match status" value="1"/>
</dbReference>
<dbReference type="Proteomes" id="UP001057877">
    <property type="component" value="Chromosome"/>
</dbReference>
<organism evidence="1 2">
    <name type="scientific">Paenibacillus spongiae</name>
    <dbReference type="NCBI Taxonomy" id="2909671"/>
    <lineage>
        <taxon>Bacteria</taxon>
        <taxon>Bacillati</taxon>
        <taxon>Bacillota</taxon>
        <taxon>Bacilli</taxon>
        <taxon>Bacillales</taxon>
        <taxon>Paenibacillaceae</taxon>
        <taxon>Paenibacillus</taxon>
    </lineage>
</organism>
<reference evidence="1" key="1">
    <citation type="submission" date="2022-01" db="EMBL/GenBank/DDBJ databases">
        <title>Paenibacillus spongiae sp. nov., isolated from marine sponge.</title>
        <authorList>
            <person name="Li Z."/>
            <person name="Zhang M."/>
        </authorList>
    </citation>
    <scope>NUCLEOTIDE SEQUENCE</scope>
    <source>
        <strain evidence="1">PHS-Z3</strain>
    </source>
</reference>
<dbReference type="InterPro" id="IPR006357">
    <property type="entry name" value="HAD-SF_hydro_IIA"/>
</dbReference>
<evidence type="ECO:0000313" key="1">
    <source>
        <dbReference type="EMBL" id="UVI28011.1"/>
    </source>
</evidence>
<name>A0ABY5S2B4_9BACL</name>
<dbReference type="EMBL" id="CP091430">
    <property type="protein sequence ID" value="UVI28011.1"/>
    <property type="molecule type" value="Genomic_DNA"/>
</dbReference>
<dbReference type="NCBIfam" id="TIGR01460">
    <property type="entry name" value="HAD-SF-IIA"/>
    <property type="match status" value="1"/>
</dbReference>
<dbReference type="InterPro" id="IPR036412">
    <property type="entry name" value="HAD-like_sf"/>
</dbReference>
<dbReference type="RefSeq" id="WP_258384099.1">
    <property type="nucleotide sequence ID" value="NZ_CP091430.1"/>
</dbReference>
<keyword evidence="2" id="KW-1185">Reference proteome</keyword>
<dbReference type="Pfam" id="PF13344">
    <property type="entry name" value="Hydrolase_6"/>
    <property type="match status" value="1"/>
</dbReference>
<dbReference type="Gene3D" id="3.40.50.1000">
    <property type="entry name" value="HAD superfamily/HAD-like"/>
    <property type="match status" value="2"/>
</dbReference>
<protein>
    <submittedName>
        <fullName evidence="1">HAD-IIA family hydrolase</fullName>
    </submittedName>
</protein>
<dbReference type="InterPro" id="IPR023214">
    <property type="entry name" value="HAD_sf"/>
</dbReference>
<keyword evidence="1" id="KW-0378">Hydrolase</keyword>
<dbReference type="PANTHER" id="PTHR19288">
    <property type="entry name" value="4-NITROPHENYLPHOSPHATASE-RELATED"/>
    <property type="match status" value="1"/>
</dbReference>
<dbReference type="Pfam" id="PF13242">
    <property type="entry name" value="Hydrolase_like"/>
    <property type="match status" value="1"/>
</dbReference>
<dbReference type="GO" id="GO:0016787">
    <property type="term" value="F:hydrolase activity"/>
    <property type="evidence" value="ECO:0007669"/>
    <property type="project" value="UniProtKB-KW"/>
</dbReference>
<gene>
    <name evidence="1" type="ORF">L1F29_21460</name>
</gene>
<proteinExistence type="predicted"/>
<dbReference type="SUPFAM" id="SSF56784">
    <property type="entry name" value="HAD-like"/>
    <property type="match status" value="1"/>
</dbReference>
<sequence length="261" mass="28211">MDGTLYYRDRPAPGAQELLNYLRGNGKKVGFITNNSRNTAGEIARKLFGIGIFAQPDEIVTATDAVGSYLMGQYGPLKVKAAGSQSMQQAIAEKGHRIIPLPSAEQADVIVLGRDTDFSFDKLQQIVNDVERGVKLVATNPDLYHPGPGGSKIPETGALARAIEAITGQPVPSIGKPGPYLFECAMNKYGAEARHCTMVGDNLETDIAGGVRAGMRTIWLRSGGMNQTLTGGDASVPIPDVIIERIEQWSYFNKNDEWRSD</sequence>